<dbReference type="InterPro" id="IPR000086">
    <property type="entry name" value="NUDIX_hydrolase_dom"/>
</dbReference>
<dbReference type="Proteomes" id="UP000503088">
    <property type="component" value="Chromosome"/>
</dbReference>
<dbReference type="GO" id="GO:0005829">
    <property type="term" value="C:cytosol"/>
    <property type="evidence" value="ECO:0007669"/>
    <property type="project" value="TreeGrafter"/>
</dbReference>
<protein>
    <submittedName>
        <fullName evidence="4">NUDIX hydrolase</fullName>
    </submittedName>
</protein>
<dbReference type="FunFam" id="3.90.79.10:FF:000024">
    <property type="entry name" value="ADP-ribose pyrophosphatase"/>
    <property type="match status" value="1"/>
</dbReference>
<dbReference type="KEGG" id="kpul:GXN76_07055"/>
<evidence type="ECO:0000256" key="2">
    <source>
        <dbReference type="ARBA" id="ARBA00022801"/>
    </source>
</evidence>
<organism evidence="4 5">
    <name type="scientific">Kroppenstedtia pulmonis</name>
    <dbReference type="NCBI Taxonomy" id="1380685"/>
    <lineage>
        <taxon>Bacteria</taxon>
        <taxon>Bacillati</taxon>
        <taxon>Bacillota</taxon>
        <taxon>Bacilli</taxon>
        <taxon>Bacillales</taxon>
        <taxon>Thermoactinomycetaceae</taxon>
        <taxon>Kroppenstedtia</taxon>
    </lineage>
</organism>
<keyword evidence="5" id="KW-1185">Reference proteome</keyword>
<dbReference type="EMBL" id="CP048104">
    <property type="protein sequence ID" value="QKG84254.1"/>
    <property type="molecule type" value="Genomic_DNA"/>
</dbReference>
<dbReference type="GO" id="GO:0019693">
    <property type="term" value="P:ribose phosphate metabolic process"/>
    <property type="evidence" value="ECO:0007669"/>
    <property type="project" value="TreeGrafter"/>
</dbReference>
<gene>
    <name evidence="4" type="ORF">GXN76_07055</name>
</gene>
<dbReference type="RefSeq" id="WP_173221778.1">
    <property type="nucleotide sequence ID" value="NZ_CP048104.1"/>
</dbReference>
<dbReference type="AlphaFoldDB" id="A0A7D4CF26"/>
<dbReference type="CDD" id="cd03424">
    <property type="entry name" value="NUDIX_ADPRase_Nudt5_UGPPase_Nudt14"/>
    <property type="match status" value="1"/>
</dbReference>
<dbReference type="InterPro" id="IPR020084">
    <property type="entry name" value="NUDIX_hydrolase_CS"/>
</dbReference>
<dbReference type="InterPro" id="IPR015797">
    <property type="entry name" value="NUDIX_hydrolase-like_dom_sf"/>
</dbReference>
<accession>A0A7D4CF26</accession>
<dbReference type="GO" id="GO:0006753">
    <property type="term" value="P:nucleoside phosphate metabolic process"/>
    <property type="evidence" value="ECO:0007669"/>
    <property type="project" value="TreeGrafter"/>
</dbReference>
<dbReference type="PANTHER" id="PTHR11839:SF18">
    <property type="entry name" value="NUDIX HYDROLASE DOMAIN-CONTAINING PROTEIN"/>
    <property type="match status" value="1"/>
</dbReference>
<dbReference type="PANTHER" id="PTHR11839">
    <property type="entry name" value="UDP/ADP-SUGAR PYROPHOSPHATASE"/>
    <property type="match status" value="1"/>
</dbReference>
<dbReference type="Gene3D" id="3.90.79.10">
    <property type="entry name" value="Nucleoside Triphosphate Pyrophosphohydrolase"/>
    <property type="match status" value="1"/>
</dbReference>
<evidence type="ECO:0000256" key="1">
    <source>
        <dbReference type="ARBA" id="ARBA00001946"/>
    </source>
</evidence>
<comment type="cofactor">
    <cofactor evidence="1">
        <name>Mg(2+)</name>
        <dbReference type="ChEBI" id="CHEBI:18420"/>
    </cofactor>
</comment>
<dbReference type="GO" id="GO:0016787">
    <property type="term" value="F:hydrolase activity"/>
    <property type="evidence" value="ECO:0007669"/>
    <property type="project" value="UniProtKB-KW"/>
</dbReference>
<name>A0A7D4CF26_9BACL</name>
<dbReference type="Pfam" id="PF00293">
    <property type="entry name" value="NUDIX"/>
    <property type="match status" value="1"/>
</dbReference>
<dbReference type="SUPFAM" id="SSF55811">
    <property type="entry name" value="Nudix"/>
    <property type="match status" value="1"/>
</dbReference>
<reference evidence="4 5" key="1">
    <citation type="submission" date="2020-01" db="EMBL/GenBank/DDBJ databases">
        <authorList>
            <person name="Gulvik C.A."/>
            <person name="Batra D.G."/>
        </authorList>
    </citation>
    <scope>NUCLEOTIDE SEQUENCE [LARGE SCALE GENOMIC DNA]</scope>
    <source>
        <strain evidence="4 5">W9323</strain>
    </source>
</reference>
<sequence length="180" mass="20215">MSLEEKTIRSQPIFDGKVIRVQVDEVELPNGKKAIRELVKHSGAVSIMAITNENKLVLVKQFRKPLEKTILEIPAGKLEPGEHPLDCARRELKEETGYSAQRLDPVVSFYTSPGFADEYLYLYEATGLTAGEEQPDQDEFVERIELTLDEAFNCVASGEICDAKTIAALYIWQTRVLKGL</sequence>
<dbReference type="PROSITE" id="PS51462">
    <property type="entry name" value="NUDIX"/>
    <property type="match status" value="1"/>
</dbReference>
<evidence type="ECO:0000313" key="4">
    <source>
        <dbReference type="EMBL" id="QKG84254.1"/>
    </source>
</evidence>
<dbReference type="PROSITE" id="PS00893">
    <property type="entry name" value="NUDIX_BOX"/>
    <property type="match status" value="1"/>
</dbReference>
<feature type="domain" description="Nudix hydrolase" evidence="3">
    <location>
        <begin position="40"/>
        <end position="168"/>
    </location>
</feature>
<proteinExistence type="predicted"/>
<evidence type="ECO:0000259" key="3">
    <source>
        <dbReference type="PROSITE" id="PS51462"/>
    </source>
</evidence>
<keyword evidence="2 4" id="KW-0378">Hydrolase</keyword>
<evidence type="ECO:0000313" key="5">
    <source>
        <dbReference type="Proteomes" id="UP000503088"/>
    </source>
</evidence>